<dbReference type="InterPro" id="IPR012902">
    <property type="entry name" value="N_methyl_site"/>
</dbReference>
<accession>A0A5C6W2Q3</accession>
<name>A0A5C6W2Q3_9BACI</name>
<keyword evidence="5" id="KW-1185">Reference proteome</keyword>
<comment type="subcellular location">
    <subcellularLocation>
        <location evidence="1">Cell surface</location>
    </subcellularLocation>
</comment>
<proteinExistence type="predicted"/>
<keyword evidence="2" id="KW-0178">Competence</keyword>
<keyword evidence="3" id="KW-0472">Membrane</keyword>
<dbReference type="NCBIfam" id="TIGR02532">
    <property type="entry name" value="IV_pilin_GFxxxE"/>
    <property type="match status" value="1"/>
</dbReference>
<dbReference type="RefSeq" id="WP_146949180.1">
    <property type="nucleotide sequence ID" value="NZ_VOQF01000007.1"/>
</dbReference>
<dbReference type="Pfam" id="PF07963">
    <property type="entry name" value="N_methyl"/>
    <property type="match status" value="1"/>
</dbReference>
<gene>
    <name evidence="4" type="ORF">FS935_13680</name>
</gene>
<keyword evidence="3" id="KW-1133">Transmembrane helix</keyword>
<dbReference type="OrthoDB" id="2594125at2"/>
<evidence type="ECO:0000256" key="3">
    <source>
        <dbReference type="SAM" id="Phobius"/>
    </source>
</evidence>
<reference evidence="4 5" key="1">
    <citation type="journal article" date="2005" name="Int. J. Syst. Evol. Microbiol.">
        <title>Bacillus litoralis sp. nov., isolated from a tidal flat of the Yellow Sea in Korea.</title>
        <authorList>
            <person name="Yoon J.H."/>
            <person name="Oh T.K."/>
        </authorList>
    </citation>
    <scope>NUCLEOTIDE SEQUENCE [LARGE SCALE GENOMIC DNA]</scope>
    <source>
        <strain evidence="4 5">SW-211</strain>
    </source>
</reference>
<dbReference type="AlphaFoldDB" id="A0A5C6W2Q3"/>
<dbReference type="GO" id="GO:0009986">
    <property type="term" value="C:cell surface"/>
    <property type="evidence" value="ECO:0007669"/>
    <property type="project" value="UniProtKB-SubCell"/>
</dbReference>
<feature type="transmembrane region" description="Helical" evidence="3">
    <location>
        <begin position="12"/>
        <end position="37"/>
    </location>
</feature>
<evidence type="ECO:0000313" key="5">
    <source>
        <dbReference type="Proteomes" id="UP000321363"/>
    </source>
</evidence>
<dbReference type="Proteomes" id="UP000321363">
    <property type="component" value="Unassembled WGS sequence"/>
</dbReference>
<evidence type="ECO:0000313" key="4">
    <source>
        <dbReference type="EMBL" id="TXC90110.1"/>
    </source>
</evidence>
<protein>
    <submittedName>
        <fullName evidence="4">Prepilin-type N-terminal cleavage/methylation domain-containing protein</fullName>
    </submittedName>
</protein>
<evidence type="ECO:0000256" key="2">
    <source>
        <dbReference type="ARBA" id="ARBA00023287"/>
    </source>
</evidence>
<comment type="caution">
    <text evidence="4">The sequence shown here is derived from an EMBL/GenBank/DDBJ whole genome shotgun (WGS) entry which is preliminary data.</text>
</comment>
<sequence length="211" mass="23703">MKSFVKKFHNENGITLIEVMATIVISSIILVVVYNVFMMGIKTYEKVGIEMQLRDEADHIVSSILQTLYETPIDSVEDCGNNCLKISQDQSFVVDQDFPSLIREETADKSLKEEHKVTLSANSVELLSTVGEADPIARNLLTNDYSLIFEQNSEGEEIASRINLLQCINEDGEPGCERGLIEVVLELQHNNFTEDQVISVKPIKLESKFGF</sequence>
<organism evidence="4 5">
    <name type="scientific">Metabacillus litoralis</name>
    <dbReference type="NCBI Taxonomy" id="152268"/>
    <lineage>
        <taxon>Bacteria</taxon>
        <taxon>Bacillati</taxon>
        <taxon>Bacillota</taxon>
        <taxon>Bacilli</taxon>
        <taxon>Bacillales</taxon>
        <taxon>Bacillaceae</taxon>
        <taxon>Metabacillus</taxon>
    </lineage>
</organism>
<evidence type="ECO:0000256" key="1">
    <source>
        <dbReference type="ARBA" id="ARBA00004241"/>
    </source>
</evidence>
<dbReference type="GO" id="GO:0030420">
    <property type="term" value="P:establishment of competence for transformation"/>
    <property type="evidence" value="ECO:0007669"/>
    <property type="project" value="UniProtKB-KW"/>
</dbReference>
<dbReference type="EMBL" id="VOQF01000007">
    <property type="protein sequence ID" value="TXC90110.1"/>
    <property type="molecule type" value="Genomic_DNA"/>
</dbReference>
<keyword evidence="3" id="KW-0812">Transmembrane</keyword>